<dbReference type="Proteomes" id="UP001732700">
    <property type="component" value="Chromosome 2D"/>
</dbReference>
<protein>
    <submittedName>
        <fullName evidence="1">Uncharacterized protein</fullName>
    </submittedName>
</protein>
<reference evidence="1" key="1">
    <citation type="submission" date="2021-05" db="EMBL/GenBank/DDBJ databases">
        <authorList>
            <person name="Scholz U."/>
            <person name="Mascher M."/>
            <person name="Fiebig A."/>
        </authorList>
    </citation>
    <scope>NUCLEOTIDE SEQUENCE [LARGE SCALE GENOMIC DNA]</scope>
</reference>
<accession>A0ACD5V7Y3</accession>
<reference evidence="1" key="2">
    <citation type="submission" date="2025-09" db="UniProtKB">
        <authorList>
            <consortium name="EnsemblPlants"/>
        </authorList>
    </citation>
    <scope>IDENTIFICATION</scope>
</reference>
<evidence type="ECO:0000313" key="2">
    <source>
        <dbReference type="Proteomes" id="UP001732700"/>
    </source>
</evidence>
<proteinExistence type="predicted"/>
<dbReference type="EnsemblPlants" id="AVESA.00010b.r2.2DG0378270.1">
    <property type="protein sequence ID" value="AVESA.00010b.r2.2DG0378270.1.CDS"/>
    <property type="gene ID" value="AVESA.00010b.r2.2DG0378270"/>
</dbReference>
<keyword evidence="2" id="KW-1185">Reference proteome</keyword>
<sequence length="551" mass="61954">MDGGVALKAADGMPLTDGGLQKPDALAMKMSKEARSLANRFPGSARAQLCYLLVQLQYMRSLPRNLNMSKGVKRLVNSARSAAQAFPNSVLIAMFHAKLLLLSGRLDLAAAECHRAIYLEDVTDPEEECVPPGSIEGHDLQARLSSVAGDFELLLKKIIESAEKCWENSLTTDIKRRFLLVKISALQNEYAKVDKSPGSNIQSALNFIKQNDSWRFWMCPLCSSNKRHSTSSLLMDHMHKKHARIFLPRLKSVISSTLDSDSDGLCHGMSFTQDKDNHDIIQFEERSGLFRWLFSAAIRGEKARPFDKIAQENRTQGTELLEIMKQKMASLPTEKSTTYESPMLDEIREIWLQFLKSTVFDYGKILLTLARTLLWSEFKEHMAGVLKDGCQNITADDVDDAFSTWSNADTQKMKEDVSYPTESQKPTNVSVDQEAVGILNLDLNFSDINLMDIALKALWSLNHFSHELIKAENPCSKNNHDGPCVGDIVHRAFCSWWKGEYPREELASLAKAVHKILDAAAFQKGNLFYIYCLLVFLSLILLVIMEHSILA</sequence>
<organism evidence="1 2">
    <name type="scientific">Avena sativa</name>
    <name type="common">Oat</name>
    <dbReference type="NCBI Taxonomy" id="4498"/>
    <lineage>
        <taxon>Eukaryota</taxon>
        <taxon>Viridiplantae</taxon>
        <taxon>Streptophyta</taxon>
        <taxon>Embryophyta</taxon>
        <taxon>Tracheophyta</taxon>
        <taxon>Spermatophyta</taxon>
        <taxon>Magnoliopsida</taxon>
        <taxon>Liliopsida</taxon>
        <taxon>Poales</taxon>
        <taxon>Poaceae</taxon>
        <taxon>BOP clade</taxon>
        <taxon>Pooideae</taxon>
        <taxon>Poodae</taxon>
        <taxon>Poeae</taxon>
        <taxon>Poeae Chloroplast Group 1 (Aveneae type)</taxon>
        <taxon>Aveninae</taxon>
        <taxon>Avena</taxon>
    </lineage>
</organism>
<name>A0ACD5V7Y3_AVESA</name>
<evidence type="ECO:0000313" key="1">
    <source>
        <dbReference type="EnsemblPlants" id="AVESA.00010b.r2.2DG0378270.1.CDS"/>
    </source>
</evidence>